<protein>
    <submittedName>
        <fullName evidence="2">Uncharacterized protein</fullName>
    </submittedName>
</protein>
<dbReference type="AlphaFoldDB" id="A0AAV4VJP2"/>
<sequence length="81" mass="9288">MLFPQFDNVEILRSFISERREPPCTSEMKPCVAPPRSPAENPTKENEHGGKKKPESKREKNIYVHVQPSTQRTPTVRSTNP</sequence>
<evidence type="ECO:0000256" key="1">
    <source>
        <dbReference type="SAM" id="MobiDB-lite"/>
    </source>
</evidence>
<feature type="compositionally biased region" description="Polar residues" evidence="1">
    <location>
        <begin position="67"/>
        <end position="81"/>
    </location>
</feature>
<reference evidence="2 3" key="1">
    <citation type="submission" date="2021-06" db="EMBL/GenBank/DDBJ databases">
        <title>Caerostris extrusa draft genome.</title>
        <authorList>
            <person name="Kono N."/>
            <person name="Arakawa K."/>
        </authorList>
    </citation>
    <scope>NUCLEOTIDE SEQUENCE [LARGE SCALE GENOMIC DNA]</scope>
</reference>
<organism evidence="2 3">
    <name type="scientific">Caerostris extrusa</name>
    <name type="common">Bark spider</name>
    <name type="synonym">Caerostris bankana</name>
    <dbReference type="NCBI Taxonomy" id="172846"/>
    <lineage>
        <taxon>Eukaryota</taxon>
        <taxon>Metazoa</taxon>
        <taxon>Ecdysozoa</taxon>
        <taxon>Arthropoda</taxon>
        <taxon>Chelicerata</taxon>
        <taxon>Arachnida</taxon>
        <taxon>Araneae</taxon>
        <taxon>Araneomorphae</taxon>
        <taxon>Entelegynae</taxon>
        <taxon>Araneoidea</taxon>
        <taxon>Araneidae</taxon>
        <taxon>Caerostris</taxon>
    </lineage>
</organism>
<keyword evidence="3" id="KW-1185">Reference proteome</keyword>
<evidence type="ECO:0000313" key="3">
    <source>
        <dbReference type="Proteomes" id="UP001054945"/>
    </source>
</evidence>
<feature type="compositionally biased region" description="Basic and acidic residues" evidence="1">
    <location>
        <begin position="42"/>
        <end position="62"/>
    </location>
</feature>
<comment type="caution">
    <text evidence="2">The sequence shown here is derived from an EMBL/GenBank/DDBJ whole genome shotgun (WGS) entry which is preliminary data.</text>
</comment>
<gene>
    <name evidence="2" type="ORF">CEXT_359711</name>
</gene>
<accession>A0AAV4VJP2</accession>
<name>A0AAV4VJP2_CAEEX</name>
<dbReference type="Proteomes" id="UP001054945">
    <property type="component" value="Unassembled WGS sequence"/>
</dbReference>
<proteinExistence type="predicted"/>
<feature type="region of interest" description="Disordered" evidence="1">
    <location>
        <begin position="16"/>
        <end position="81"/>
    </location>
</feature>
<evidence type="ECO:0000313" key="2">
    <source>
        <dbReference type="EMBL" id="GIY70517.1"/>
    </source>
</evidence>
<dbReference type="EMBL" id="BPLR01014677">
    <property type="protein sequence ID" value="GIY70517.1"/>
    <property type="molecule type" value="Genomic_DNA"/>
</dbReference>